<keyword evidence="3" id="KW-1185">Reference proteome</keyword>
<organism evidence="2 3">
    <name type="scientific">Coleophoma cylindrospora</name>
    <dbReference type="NCBI Taxonomy" id="1849047"/>
    <lineage>
        <taxon>Eukaryota</taxon>
        <taxon>Fungi</taxon>
        <taxon>Dikarya</taxon>
        <taxon>Ascomycota</taxon>
        <taxon>Pezizomycotina</taxon>
        <taxon>Leotiomycetes</taxon>
        <taxon>Helotiales</taxon>
        <taxon>Dermateaceae</taxon>
        <taxon>Coleophoma</taxon>
    </lineage>
</organism>
<feature type="compositionally biased region" description="Low complexity" evidence="1">
    <location>
        <begin position="121"/>
        <end position="132"/>
    </location>
</feature>
<feature type="compositionally biased region" description="Basic residues" evidence="1">
    <location>
        <begin position="12"/>
        <end position="21"/>
    </location>
</feature>
<gene>
    <name evidence="2" type="ORF">BP6252_09675</name>
</gene>
<sequence length="224" mass="24090">MPPSHQHDTNKKKSNQARRLGKGGQDGEPGRPASSEHEHQIVSMGGKRGGGGGQHQVLAWLRSRSLAPSSLRRARANQPQIPPQLRAMAAAVSTPITNAALLVTQHAPAPDGSARCTPLTRSSVIASRSSSRTGQMRMRRDLPICMGDLDGPNQHRRRRGTTHPESWPETSRERPRTNDAQSLPIPAAGIRQKSRVRGGKQAASGQWGGWRVEGGAAAQSLRST</sequence>
<feature type="region of interest" description="Disordered" evidence="1">
    <location>
        <begin position="1"/>
        <end position="54"/>
    </location>
</feature>
<dbReference type="EMBL" id="PDLM01000011">
    <property type="protein sequence ID" value="RDW66040.1"/>
    <property type="molecule type" value="Genomic_DNA"/>
</dbReference>
<name>A0A3D8QWH2_9HELO</name>
<dbReference type="Proteomes" id="UP000256645">
    <property type="component" value="Unassembled WGS sequence"/>
</dbReference>
<feature type="compositionally biased region" description="Basic and acidic residues" evidence="1">
    <location>
        <begin position="1"/>
        <end position="11"/>
    </location>
</feature>
<evidence type="ECO:0000313" key="3">
    <source>
        <dbReference type="Proteomes" id="UP000256645"/>
    </source>
</evidence>
<evidence type="ECO:0000313" key="2">
    <source>
        <dbReference type="EMBL" id="RDW66040.1"/>
    </source>
</evidence>
<evidence type="ECO:0000256" key="1">
    <source>
        <dbReference type="SAM" id="MobiDB-lite"/>
    </source>
</evidence>
<reference evidence="2 3" key="1">
    <citation type="journal article" date="2018" name="IMA Fungus">
        <title>IMA Genome-F 9: Draft genome sequence of Annulohypoxylon stygium, Aspergillus mulundensis, Berkeleyomyces basicola (syn. Thielaviopsis basicola), Ceratocystis smalleyi, two Cercospora beticola strains, Coleophoma cylindrospora, Fusarium fracticaudum, Phialophora cf. hyalina, and Morchella septimelata.</title>
        <authorList>
            <person name="Wingfield B.D."/>
            <person name="Bills G.F."/>
            <person name="Dong Y."/>
            <person name="Huang W."/>
            <person name="Nel W.J."/>
            <person name="Swalarsk-Parry B.S."/>
            <person name="Vaghefi N."/>
            <person name="Wilken P.M."/>
            <person name="An Z."/>
            <person name="de Beer Z.W."/>
            <person name="De Vos L."/>
            <person name="Chen L."/>
            <person name="Duong T.A."/>
            <person name="Gao Y."/>
            <person name="Hammerbacher A."/>
            <person name="Kikkert J.R."/>
            <person name="Li Y."/>
            <person name="Li H."/>
            <person name="Li K."/>
            <person name="Li Q."/>
            <person name="Liu X."/>
            <person name="Ma X."/>
            <person name="Naidoo K."/>
            <person name="Pethybridge S.J."/>
            <person name="Sun J."/>
            <person name="Steenkamp E.T."/>
            <person name="van der Nest M.A."/>
            <person name="van Wyk S."/>
            <person name="Wingfield M.J."/>
            <person name="Xiong C."/>
            <person name="Yue Q."/>
            <person name="Zhang X."/>
        </authorList>
    </citation>
    <scope>NUCLEOTIDE SEQUENCE [LARGE SCALE GENOMIC DNA]</scope>
    <source>
        <strain evidence="2 3">BP6252</strain>
    </source>
</reference>
<comment type="caution">
    <text evidence="2">The sequence shown here is derived from an EMBL/GenBank/DDBJ whole genome shotgun (WGS) entry which is preliminary data.</text>
</comment>
<accession>A0A3D8QWH2</accession>
<feature type="region of interest" description="Disordered" evidence="1">
    <location>
        <begin position="108"/>
        <end position="224"/>
    </location>
</feature>
<dbReference type="AlphaFoldDB" id="A0A3D8QWH2"/>
<proteinExistence type="predicted"/>
<protein>
    <submittedName>
        <fullName evidence="2">Uncharacterized protein</fullName>
    </submittedName>
</protein>